<dbReference type="EMBL" id="AZQP01000038">
    <property type="protein sequence ID" value="EYE87807.1"/>
    <property type="molecule type" value="Genomic_DNA"/>
</dbReference>
<keyword evidence="2" id="KW-1185">Reference proteome</keyword>
<protein>
    <submittedName>
        <fullName evidence="1">Uncharacterized protein</fullName>
    </submittedName>
</protein>
<proteinExistence type="predicted"/>
<dbReference type="AlphaFoldDB" id="A0A017RT08"/>
<organism evidence="1 2">
    <name type="scientific">Fervidicella metallireducens AeB</name>
    <dbReference type="NCBI Taxonomy" id="1403537"/>
    <lineage>
        <taxon>Bacteria</taxon>
        <taxon>Bacillati</taxon>
        <taxon>Bacillota</taxon>
        <taxon>Clostridia</taxon>
        <taxon>Eubacteriales</taxon>
        <taxon>Clostridiaceae</taxon>
        <taxon>Fervidicella</taxon>
    </lineage>
</organism>
<dbReference type="RefSeq" id="WP_035380819.1">
    <property type="nucleotide sequence ID" value="NZ_AZQP01000038.1"/>
</dbReference>
<gene>
    <name evidence="1" type="ORF">Q428_11340</name>
</gene>
<reference evidence="1 2" key="1">
    <citation type="journal article" date="2014" name="Genome Announc.">
        <title>Draft Genome Sequence of Fervidicella metallireducens Strain AeBT, an Iron-Reducing Thermoanaerobe from the Great Artesian Basin.</title>
        <authorList>
            <person name="Patel B.K."/>
        </authorList>
    </citation>
    <scope>NUCLEOTIDE SEQUENCE [LARGE SCALE GENOMIC DNA]</scope>
    <source>
        <strain evidence="1 2">AeB</strain>
    </source>
</reference>
<evidence type="ECO:0000313" key="2">
    <source>
        <dbReference type="Proteomes" id="UP000019681"/>
    </source>
</evidence>
<evidence type="ECO:0000313" key="1">
    <source>
        <dbReference type="EMBL" id="EYE87807.1"/>
    </source>
</evidence>
<dbReference type="OrthoDB" id="1956892at2"/>
<accession>A0A017RT08</accession>
<comment type="caution">
    <text evidence="1">The sequence shown here is derived from an EMBL/GenBank/DDBJ whole genome shotgun (WGS) entry which is preliminary data.</text>
</comment>
<name>A0A017RT08_9CLOT</name>
<sequence length="63" mass="7590">MDNELLDKVKMAQRLYYLAVKNEKKIPQNFLLFAKETYNNYIKAAKEKDLRLSEEELIRLILK</sequence>
<dbReference type="Proteomes" id="UP000019681">
    <property type="component" value="Unassembled WGS sequence"/>
</dbReference>